<name>A0ACB1B167_MELEN</name>
<accession>A0ACB1B167</accession>
<evidence type="ECO:0000313" key="2">
    <source>
        <dbReference type="Proteomes" id="UP001497535"/>
    </source>
</evidence>
<keyword evidence="2" id="KW-1185">Reference proteome</keyword>
<dbReference type="Proteomes" id="UP001497535">
    <property type="component" value="Unassembled WGS sequence"/>
</dbReference>
<gene>
    <name evidence="1" type="ORF">MENTE1834_LOCUS45892</name>
</gene>
<dbReference type="EMBL" id="CAVMJV010000158">
    <property type="protein sequence ID" value="CAK5116788.1"/>
    <property type="molecule type" value="Genomic_DNA"/>
</dbReference>
<organism evidence="1 2">
    <name type="scientific">Meloidogyne enterolobii</name>
    <name type="common">Root-knot nematode worm</name>
    <name type="synonym">Meloidogyne mayaguensis</name>
    <dbReference type="NCBI Taxonomy" id="390850"/>
    <lineage>
        <taxon>Eukaryota</taxon>
        <taxon>Metazoa</taxon>
        <taxon>Ecdysozoa</taxon>
        <taxon>Nematoda</taxon>
        <taxon>Chromadorea</taxon>
        <taxon>Rhabditida</taxon>
        <taxon>Tylenchina</taxon>
        <taxon>Tylenchomorpha</taxon>
        <taxon>Tylenchoidea</taxon>
        <taxon>Meloidogynidae</taxon>
        <taxon>Meloidogyninae</taxon>
        <taxon>Meloidogyne</taxon>
    </lineage>
</organism>
<protein>
    <submittedName>
        <fullName evidence="1">Uncharacterized protein</fullName>
    </submittedName>
</protein>
<reference evidence="1" key="1">
    <citation type="submission" date="2023-11" db="EMBL/GenBank/DDBJ databases">
        <authorList>
            <person name="Poullet M."/>
        </authorList>
    </citation>
    <scope>NUCLEOTIDE SEQUENCE</scope>
    <source>
        <strain evidence="1">E1834</strain>
    </source>
</reference>
<evidence type="ECO:0000313" key="1">
    <source>
        <dbReference type="EMBL" id="CAK5116788.1"/>
    </source>
</evidence>
<comment type="caution">
    <text evidence="1">The sequence shown here is derived from an EMBL/GenBank/DDBJ whole genome shotgun (WGS) entry which is preliminary data.</text>
</comment>
<proteinExistence type="predicted"/>
<sequence>MIVPICLFKFNCTQVSYSVFRATKSVLKCFSFTSDDYISLGFCLLAFIFCVFRIIYL</sequence>